<dbReference type="Proteomes" id="UP001596289">
    <property type="component" value="Unassembled WGS sequence"/>
</dbReference>
<gene>
    <name evidence="1" type="ORF">ACFQGP_13755</name>
</gene>
<proteinExistence type="predicted"/>
<organism evidence="1 2">
    <name type="scientific">Loigolactobacillus jiayinensis</name>
    <dbReference type="NCBI Taxonomy" id="2486016"/>
    <lineage>
        <taxon>Bacteria</taxon>
        <taxon>Bacillati</taxon>
        <taxon>Bacillota</taxon>
        <taxon>Bacilli</taxon>
        <taxon>Lactobacillales</taxon>
        <taxon>Lactobacillaceae</taxon>
        <taxon>Loigolactobacillus</taxon>
    </lineage>
</organism>
<name>A0ABW1RHK4_9LACO</name>
<evidence type="ECO:0000313" key="2">
    <source>
        <dbReference type="Proteomes" id="UP001596289"/>
    </source>
</evidence>
<evidence type="ECO:0000313" key="1">
    <source>
        <dbReference type="EMBL" id="MFC6171621.1"/>
    </source>
</evidence>
<dbReference type="RefSeq" id="WP_125552737.1">
    <property type="nucleotide sequence ID" value="NZ_JBHSSL010000114.1"/>
</dbReference>
<sequence length="64" mass="7488">MKRYSVSRTVNQLHEIWAISMCKVLWNHNGKLIERNIIASAQDDQAFHDYLVANLNGTYVRILQ</sequence>
<protein>
    <submittedName>
        <fullName evidence="1">Uncharacterized protein</fullName>
    </submittedName>
</protein>
<accession>A0ABW1RHK4</accession>
<dbReference type="EMBL" id="JBHSSL010000114">
    <property type="protein sequence ID" value="MFC6171621.1"/>
    <property type="molecule type" value="Genomic_DNA"/>
</dbReference>
<reference evidence="2" key="1">
    <citation type="journal article" date="2019" name="Int. J. Syst. Evol. Microbiol.">
        <title>The Global Catalogue of Microorganisms (GCM) 10K type strain sequencing project: providing services to taxonomists for standard genome sequencing and annotation.</title>
        <authorList>
            <consortium name="The Broad Institute Genomics Platform"/>
            <consortium name="The Broad Institute Genome Sequencing Center for Infectious Disease"/>
            <person name="Wu L."/>
            <person name="Ma J."/>
        </authorList>
    </citation>
    <scope>NUCLEOTIDE SEQUENCE [LARGE SCALE GENOMIC DNA]</scope>
    <source>
        <strain evidence="2">CCM 8904</strain>
    </source>
</reference>
<keyword evidence="2" id="KW-1185">Reference proteome</keyword>
<comment type="caution">
    <text evidence="1">The sequence shown here is derived from an EMBL/GenBank/DDBJ whole genome shotgun (WGS) entry which is preliminary data.</text>
</comment>